<reference evidence="2" key="1">
    <citation type="journal article" date="2017" name="Science">
        <title>Giant viruses with an expanded complement of translation system components.</title>
        <authorList>
            <person name="Schulz F."/>
            <person name="Yutin N."/>
            <person name="Ivanova N.N."/>
            <person name="Ortega D.R."/>
            <person name="Lee T.K."/>
            <person name="Vierheilig J."/>
            <person name="Daims H."/>
            <person name="Horn M."/>
            <person name="Wagner M."/>
            <person name="Jensen G.J."/>
            <person name="Kyrpides N.C."/>
            <person name="Koonin E.V."/>
            <person name="Woyke T."/>
        </authorList>
    </citation>
    <scope>NUCLEOTIDE SEQUENCE</scope>
    <source>
        <strain evidence="2">CTV1</strain>
    </source>
</reference>
<sequence length="192" mass="22232">MSTFKLVNPLILGDFGTDFSGKNANDAANQAWNSISKHINGNVPRFGFSLKDNSNDKLYHFVVKEKVSDKKIVDYSIEKIDLKLTDDQQKGFINRVNKMGNKMENKINSQMGGKKKKHRDDDDDDSSSSSDSDEVYNKLNFYTSKKYPFYYWWYNPLIYTVYGTKYSSVYIPTFNPPFYPYIELDVSSAAFY</sequence>
<accession>A0A1V0SBF4</accession>
<evidence type="ECO:0000313" key="2">
    <source>
        <dbReference type="EMBL" id="ARF09029.1"/>
    </source>
</evidence>
<feature type="compositionally biased region" description="Acidic residues" evidence="1">
    <location>
        <begin position="121"/>
        <end position="134"/>
    </location>
</feature>
<name>A0A1V0SBF4_9VIRU</name>
<organism evidence="2">
    <name type="scientific">Catovirus CTV1</name>
    <dbReference type="NCBI Taxonomy" id="1977631"/>
    <lineage>
        <taxon>Viruses</taxon>
        <taxon>Varidnaviria</taxon>
        <taxon>Bamfordvirae</taxon>
        <taxon>Nucleocytoviricota</taxon>
        <taxon>Megaviricetes</taxon>
        <taxon>Imitervirales</taxon>
        <taxon>Mimiviridae</taxon>
        <taxon>Klosneuvirinae</taxon>
        <taxon>Catovirus</taxon>
    </lineage>
</organism>
<proteinExistence type="predicted"/>
<dbReference type="EMBL" id="KY684083">
    <property type="protein sequence ID" value="ARF09029.1"/>
    <property type="molecule type" value="Genomic_DNA"/>
</dbReference>
<protein>
    <submittedName>
        <fullName evidence="2">Uncharacterized protein</fullName>
    </submittedName>
</protein>
<feature type="region of interest" description="Disordered" evidence="1">
    <location>
        <begin position="104"/>
        <end position="134"/>
    </location>
</feature>
<evidence type="ECO:0000256" key="1">
    <source>
        <dbReference type="SAM" id="MobiDB-lite"/>
    </source>
</evidence>
<gene>
    <name evidence="2" type="ORF">Catovirus_1_1079</name>
</gene>